<feature type="region of interest" description="Disordered" evidence="1">
    <location>
        <begin position="1"/>
        <end position="253"/>
    </location>
</feature>
<sequence>MEGRSPRLSERSHSRPPMDRTASNRSSSVTHDHHHAASGPSSITQHTAASLSKSKATSQSGQRPVAAQRVASAPAAARRSLPAKPSAPAPTTSSQPARNITTPQPSASSLPRPRVNPKFSQVKPRYLEPKPPRKDLDSVVVNGSGGRRLSGGGRPLSSSDSSRTSSPAANRVARSRPSTAGSNKSKTPLGSGSGGNPSPSSVSSAGTGGNSSKISRNMTFRVATKSSQAKVQSPRQLSARHPHIAQRDVVYAK</sequence>
<feature type="compositionally biased region" description="Polar residues" evidence="1">
    <location>
        <begin position="176"/>
        <end position="188"/>
    </location>
</feature>
<organism evidence="2 3">
    <name type="scientific">Nesidiocoris tenuis</name>
    <dbReference type="NCBI Taxonomy" id="355587"/>
    <lineage>
        <taxon>Eukaryota</taxon>
        <taxon>Metazoa</taxon>
        <taxon>Ecdysozoa</taxon>
        <taxon>Arthropoda</taxon>
        <taxon>Hexapoda</taxon>
        <taxon>Insecta</taxon>
        <taxon>Pterygota</taxon>
        <taxon>Neoptera</taxon>
        <taxon>Paraneoptera</taxon>
        <taxon>Hemiptera</taxon>
        <taxon>Heteroptera</taxon>
        <taxon>Panheteroptera</taxon>
        <taxon>Cimicomorpha</taxon>
        <taxon>Miridae</taxon>
        <taxon>Dicyphina</taxon>
        <taxon>Nesidiocoris</taxon>
    </lineage>
</organism>
<evidence type="ECO:0000256" key="1">
    <source>
        <dbReference type="SAM" id="MobiDB-lite"/>
    </source>
</evidence>
<feature type="compositionally biased region" description="Basic and acidic residues" evidence="1">
    <location>
        <begin position="1"/>
        <end position="18"/>
    </location>
</feature>
<accession>A0A6H5GZZ4</accession>
<protein>
    <submittedName>
        <fullName evidence="2">Uncharacterized protein</fullName>
    </submittedName>
</protein>
<dbReference type="Proteomes" id="UP000479000">
    <property type="component" value="Unassembled WGS sequence"/>
</dbReference>
<proteinExistence type="predicted"/>
<evidence type="ECO:0000313" key="2">
    <source>
        <dbReference type="EMBL" id="CAB0008619.1"/>
    </source>
</evidence>
<feature type="compositionally biased region" description="Low complexity" evidence="1">
    <location>
        <begin position="196"/>
        <end position="205"/>
    </location>
</feature>
<gene>
    <name evidence="2" type="ORF">NTEN_LOCUS13865</name>
</gene>
<evidence type="ECO:0000313" key="3">
    <source>
        <dbReference type="Proteomes" id="UP000479000"/>
    </source>
</evidence>
<feature type="compositionally biased region" description="Basic and acidic residues" evidence="1">
    <location>
        <begin position="125"/>
        <end position="137"/>
    </location>
</feature>
<feature type="compositionally biased region" description="Low complexity" evidence="1">
    <location>
        <begin position="155"/>
        <end position="167"/>
    </location>
</feature>
<name>A0A6H5GZZ4_9HEMI</name>
<dbReference type="AlphaFoldDB" id="A0A6H5GZZ4"/>
<feature type="compositionally biased region" description="Low complexity" evidence="1">
    <location>
        <begin position="47"/>
        <end position="98"/>
    </location>
</feature>
<feature type="compositionally biased region" description="Polar residues" evidence="1">
    <location>
        <begin position="210"/>
        <end position="236"/>
    </location>
</feature>
<feature type="compositionally biased region" description="Polar residues" evidence="1">
    <location>
        <begin position="99"/>
        <end position="109"/>
    </location>
</feature>
<dbReference type="EMBL" id="CADCXU010020499">
    <property type="protein sequence ID" value="CAB0008619.1"/>
    <property type="molecule type" value="Genomic_DNA"/>
</dbReference>
<feature type="compositionally biased region" description="Gly residues" evidence="1">
    <location>
        <begin position="143"/>
        <end position="154"/>
    </location>
</feature>
<keyword evidence="3" id="KW-1185">Reference proteome</keyword>
<reference evidence="2 3" key="1">
    <citation type="submission" date="2020-02" db="EMBL/GenBank/DDBJ databases">
        <authorList>
            <person name="Ferguson B K."/>
        </authorList>
    </citation>
    <scope>NUCLEOTIDE SEQUENCE [LARGE SCALE GENOMIC DNA]</scope>
</reference>